<dbReference type="PANTHER" id="PTHR11257">
    <property type="entry name" value="CHEMOSENSORY PROTEIN-RELATED"/>
    <property type="match status" value="1"/>
</dbReference>
<keyword evidence="1" id="KW-0732">Signal</keyword>
<dbReference type="Pfam" id="PF03392">
    <property type="entry name" value="OS-D"/>
    <property type="match status" value="1"/>
</dbReference>
<organism evidence="2">
    <name type="scientific">Encarsia formosa</name>
    <name type="common">Whitefly parasite</name>
    <dbReference type="NCBI Taxonomy" id="32400"/>
    <lineage>
        <taxon>Eukaryota</taxon>
        <taxon>Metazoa</taxon>
        <taxon>Ecdysozoa</taxon>
        <taxon>Arthropoda</taxon>
        <taxon>Hexapoda</taxon>
        <taxon>Insecta</taxon>
        <taxon>Pterygota</taxon>
        <taxon>Neoptera</taxon>
        <taxon>Endopterygota</taxon>
        <taxon>Hymenoptera</taxon>
        <taxon>Apocrita</taxon>
        <taxon>Proctotrupomorpha</taxon>
        <taxon>Chalcidoidea</taxon>
        <taxon>Aphelinidae</taxon>
        <taxon>Coccophaginae</taxon>
        <taxon>Encarsia</taxon>
    </lineage>
</organism>
<dbReference type="PANTHER" id="PTHR11257:SF13">
    <property type="entry name" value="GEO07322P1"/>
    <property type="match status" value="1"/>
</dbReference>
<dbReference type="InterPro" id="IPR036682">
    <property type="entry name" value="OS_D_A10/PebIII_sf"/>
</dbReference>
<feature type="signal peptide" evidence="1">
    <location>
        <begin position="1"/>
        <end position="18"/>
    </location>
</feature>
<sequence>MKFAVAVVLCALASVTLAAEMPTIPSKYDSINVDMILKNDRIFRNYMKCVLENKSCSPEGRDLRMYLPDALRTRCSNCTPKQKATAQKIIKFMMEKKKDDWKKLLEAFDKTGEIEKSFKESGGIL</sequence>
<proteinExistence type="evidence at transcript level"/>
<accession>A0A6M5CF32</accession>
<feature type="chain" id="PRO_5026721506" evidence="1">
    <location>
        <begin position="19"/>
        <end position="125"/>
    </location>
</feature>
<dbReference type="AlphaFoldDB" id="A0A6M5CF32"/>
<dbReference type="InterPro" id="IPR005055">
    <property type="entry name" value="A10/PebIII"/>
</dbReference>
<dbReference type="Gene3D" id="1.10.2080.10">
    <property type="entry name" value="Insect odorant-binding protein A10/Ejaculatory bulb-specific protein 3"/>
    <property type="match status" value="1"/>
</dbReference>
<evidence type="ECO:0000313" key="2">
    <source>
        <dbReference type="EMBL" id="QJT73560.1"/>
    </source>
</evidence>
<name>A0A6M5CF32_ENCFO</name>
<protein>
    <submittedName>
        <fullName evidence="2">Chemosensory protein 1</fullName>
    </submittedName>
</protein>
<reference evidence="2" key="1">
    <citation type="submission" date="2019-12" db="EMBL/GenBank/DDBJ databases">
        <title>Expression Analysis and Functional Verification of Chemosensory Protein in Encarsia formosa.</title>
        <authorList>
            <person name="Wang K."/>
        </authorList>
    </citation>
    <scope>NUCLEOTIDE SEQUENCE</scope>
</reference>
<dbReference type="SUPFAM" id="SSF100910">
    <property type="entry name" value="Chemosensory protein Csp2"/>
    <property type="match status" value="1"/>
</dbReference>
<dbReference type="EMBL" id="MN830260">
    <property type="protein sequence ID" value="QJT73560.1"/>
    <property type="molecule type" value="mRNA"/>
</dbReference>
<evidence type="ECO:0000256" key="1">
    <source>
        <dbReference type="SAM" id="SignalP"/>
    </source>
</evidence>